<feature type="chain" id="PRO_5046661196" evidence="1">
    <location>
        <begin position="20"/>
        <end position="458"/>
    </location>
</feature>
<evidence type="ECO:0000259" key="2">
    <source>
        <dbReference type="Pfam" id="PF18962"/>
    </source>
</evidence>
<sequence>MKRTLLLFVLLSLCRYVVAQSVSQELPKQSSNAVVPPAMWTLQTSYRNTRPCGDSVVLTAKTNATKGAYVITWTPGGNGDSILVTQRNRLYLASLKDRSGRVYKTDSLWLPVNEQFTARLELHQAPHRRHDTLYAYPLSFNLKYTYHWYKDNRFINSGYYPVMNGLTKGVYHVVVTDVATGCSSRSDTLRVDSTLGQPIDTTWKVNINEVSSSLCGDTVLLSTNVFATDNNYHLDWNTGESARSIYVQTPGLYTVALKDSYGNTRAVDSIIVTLPPRFIASLAVHRAPVPGNDTIVAYPHTPTFTGYFYKWYHNGAEVLTGNTPHLYQAVQGTYMVYIQSDAGCESWSDSITYYPSDTLNVTARRTPVLPAANGNISLNDVKVKAYPNPASELVYIQFDRPLSQKVTINVYSANGRLVQTRTTNQQQQQLDLSAQPKGFYLIELKTNGAKKTISILLQ</sequence>
<dbReference type="Proteomes" id="UP000812961">
    <property type="component" value="Unassembled WGS sequence"/>
</dbReference>
<dbReference type="Pfam" id="PF18962">
    <property type="entry name" value="Por_Secre_tail"/>
    <property type="match status" value="1"/>
</dbReference>
<dbReference type="RefSeq" id="WP_220250230.1">
    <property type="nucleotide sequence ID" value="NZ_JAICCF010000002.1"/>
</dbReference>
<protein>
    <submittedName>
        <fullName evidence="3">T9SS type A sorting domain-containing protein</fullName>
    </submittedName>
</protein>
<reference evidence="3 4" key="1">
    <citation type="submission" date="2021-08" db="EMBL/GenBank/DDBJ databases">
        <title>The genome sequence of Chitinophaga sp. B61.</title>
        <authorList>
            <person name="Zhang X."/>
        </authorList>
    </citation>
    <scope>NUCLEOTIDE SEQUENCE [LARGE SCALE GENOMIC DNA]</scope>
    <source>
        <strain evidence="3 4">B61</strain>
    </source>
</reference>
<feature type="signal peptide" evidence="1">
    <location>
        <begin position="1"/>
        <end position="19"/>
    </location>
</feature>
<comment type="caution">
    <text evidence="3">The sequence shown here is derived from an EMBL/GenBank/DDBJ whole genome shotgun (WGS) entry which is preliminary data.</text>
</comment>
<evidence type="ECO:0000313" key="4">
    <source>
        <dbReference type="Proteomes" id="UP000812961"/>
    </source>
</evidence>
<dbReference type="EMBL" id="JAICCF010000002">
    <property type="protein sequence ID" value="MBW8685029.1"/>
    <property type="molecule type" value="Genomic_DNA"/>
</dbReference>
<dbReference type="InterPro" id="IPR026444">
    <property type="entry name" value="Secre_tail"/>
</dbReference>
<feature type="domain" description="Secretion system C-terminal sorting" evidence="2">
    <location>
        <begin position="386"/>
        <end position="451"/>
    </location>
</feature>
<keyword evidence="1" id="KW-0732">Signal</keyword>
<dbReference type="NCBIfam" id="TIGR04183">
    <property type="entry name" value="Por_Secre_tail"/>
    <property type="match status" value="1"/>
</dbReference>
<gene>
    <name evidence="3" type="ORF">K1Y79_11865</name>
</gene>
<proteinExistence type="predicted"/>
<name>A0ABS7GBI9_9BACT</name>
<evidence type="ECO:0000256" key="1">
    <source>
        <dbReference type="SAM" id="SignalP"/>
    </source>
</evidence>
<keyword evidence="4" id="KW-1185">Reference proteome</keyword>
<dbReference type="Gene3D" id="2.60.40.3080">
    <property type="match status" value="1"/>
</dbReference>
<organism evidence="3 4">
    <name type="scientific">Chitinophaga rhizophila</name>
    <dbReference type="NCBI Taxonomy" id="2866212"/>
    <lineage>
        <taxon>Bacteria</taxon>
        <taxon>Pseudomonadati</taxon>
        <taxon>Bacteroidota</taxon>
        <taxon>Chitinophagia</taxon>
        <taxon>Chitinophagales</taxon>
        <taxon>Chitinophagaceae</taxon>
        <taxon>Chitinophaga</taxon>
    </lineage>
</organism>
<evidence type="ECO:0000313" key="3">
    <source>
        <dbReference type="EMBL" id="MBW8685029.1"/>
    </source>
</evidence>
<accession>A0ABS7GBI9</accession>